<comment type="caution">
    <text evidence="5">The sequence shown here is derived from an EMBL/GenBank/DDBJ whole genome shotgun (WGS) entry which is preliminary data.</text>
</comment>
<sequence>MSHPVYLFGEYRVDPLARELHRGSELLALSPKVFDCLVYLIEHRDRAVGRDELIAAVWGKLDVSDTLLGQTLLKARRAVGDDGNEQNAIRTIPRFGYRWIRELETERVSDADAREAVPTPAVAAPVALAMEAPEPVAAATPPTPAPQRPRWLVPAAIAGAAVVIAALALPWLLPPREHDTVPTTSAPVAPTDALVVLPATVESSEEWAWLRLGLMDLIASRLRQAGQVVAPSDNVVAAWRTASTSGARGDPATVVRSLTGARQVIVPQVAHVADNWLVQIELREDDGRRRTIETRGSDPIETARNASDQLLVLLGKSPVSTHDDVPVSVAELLQRTEASLLGDDFATARRLIEAAPAAVRATPTIRVRLAQIDYRSGRLDAARGTLEQVLATVSAETDPVLRAQALHMLGALAVREDRSADAVPIFEEAIRLTESRHEPVVVGQAYTGLAAALVNLGRFDEAANALARARIALTLANDTLSLARVDANEGILNNNRGRHAEALPVLQRAADRFRHFGALNDLALTVTAQIKAQLALLDAPGAVATSESLLPQRAQLVNARTRGNFDLQRARALAAVGRLTDARVLLDELRRDPSLADQAELPGSIAAESARLQLAAGDAAQAAESARRAVAALPTTDEAHVRAQAWLTLVRALLATGRASDALVECAQFQRWTKEHDDMPSISQFARLADAELARAAQRRDDAYRSYAAAFADAERWAVPRDLAVVVSSYGASLIADRELDRASEVVGRVARWAEQDYDCALLQARLYEALHQTDAWRAALARVRALAGERAVPNAGDATEPATRSG</sequence>
<dbReference type="InterPro" id="IPR036388">
    <property type="entry name" value="WH-like_DNA-bd_sf"/>
</dbReference>
<organism evidence="5 6">
    <name type="scientific">Dokdonella fugitiva</name>
    <dbReference type="NCBI Taxonomy" id="328517"/>
    <lineage>
        <taxon>Bacteria</taxon>
        <taxon>Pseudomonadati</taxon>
        <taxon>Pseudomonadota</taxon>
        <taxon>Gammaproteobacteria</taxon>
        <taxon>Lysobacterales</taxon>
        <taxon>Rhodanobacteraceae</taxon>
        <taxon>Dokdonella</taxon>
    </lineage>
</organism>
<feature type="repeat" description="TPR" evidence="2">
    <location>
        <begin position="403"/>
        <end position="436"/>
    </location>
</feature>
<dbReference type="Proteomes" id="UP000550401">
    <property type="component" value="Unassembled WGS sequence"/>
</dbReference>
<evidence type="ECO:0000256" key="1">
    <source>
        <dbReference type="ARBA" id="ARBA00023125"/>
    </source>
</evidence>
<dbReference type="PANTHER" id="PTHR47691:SF3">
    <property type="entry name" value="HTH-TYPE TRANSCRIPTIONAL REGULATOR RV0890C-RELATED"/>
    <property type="match status" value="1"/>
</dbReference>
<keyword evidence="2" id="KW-0802">TPR repeat</keyword>
<evidence type="ECO:0000313" key="5">
    <source>
        <dbReference type="EMBL" id="MBA8888840.1"/>
    </source>
</evidence>
<evidence type="ECO:0000313" key="6">
    <source>
        <dbReference type="Proteomes" id="UP000550401"/>
    </source>
</evidence>
<dbReference type="InterPro" id="IPR016032">
    <property type="entry name" value="Sig_transdc_resp-reg_C-effctor"/>
</dbReference>
<name>A0A839F6Z4_9GAMM</name>
<evidence type="ECO:0000256" key="2">
    <source>
        <dbReference type="PROSITE-ProRule" id="PRU00339"/>
    </source>
</evidence>
<feature type="domain" description="OmpR/PhoB-type" evidence="4">
    <location>
        <begin position="3"/>
        <end position="101"/>
    </location>
</feature>
<dbReference type="InterPro" id="IPR011990">
    <property type="entry name" value="TPR-like_helical_dom_sf"/>
</dbReference>
<evidence type="ECO:0000259" key="4">
    <source>
        <dbReference type="PROSITE" id="PS51755"/>
    </source>
</evidence>
<dbReference type="InterPro" id="IPR001867">
    <property type="entry name" value="OmpR/PhoB-type_DNA-bd"/>
</dbReference>
<dbReference type="SUPFAM" id="SSF48452">
    <property type="entry name" value="TPR-like"/>
    <property type="match status" value="2"/>
</dbReference>
<dbReference type="EMBL" id="JACGXL010000005">
    <property type="protein sequence ID" value="MBA8888840.1"/>
    <property type="molecule type" value="Genomic_DNA"/>
</dbReference>
<dbReference type="PROSITE" id="PS51755">
    <property type="entry name" value="OMPR_PHOB"/>
    <property type="match status" value="1"/>
</dbReference>
<protein>
    <submittedName>
        <fullName evidence="5">DNA-binding winged helix-turn-helix (WHTH) protein/tetratricopeptide (TPR) repeat protein</fullName>
    </submittedName>
</protein>
<feature type="DNA-binding region" description="OmpR/PhoB-type" evidence="3">
    <location>
        <begin position="3"/>
        <end position="101"/>
    </location>
</feature>
<dbReference type="AlphaFoldDB" id="A0A839F6Z4"/>
<keyword evidence="6" id="KW-1185">Reference proteome</keyword>
<dbReference type="RefSeq" id="WP_182531888.1">
    <property type="nucleotide sequence ID" value="NZ_JACGXL010000005.1"/>
</dbReference>
<dbReference type="SUPFAM" id="SSF46894">
    <property type="entry name" value="C-terminal effector domain of the bipartite response regulators"/>
    <property type="match status" value="1"/>
</dbReference>
<reference evidence="5 6" key="1">
    <citation type="submission" date="2020-07" db="EMBL/GenBank/DDBJ databases">
        <title>Genomic Encyclopedia of Type Strains, Phase IV (KMG-V): Genome sequencing to study the core and pangenomes of soil and plant-associated prokaryotes.</title>
        <authorList>
            <person name="Whitman W."/>
        </authorList>
    </citation>
    <scope>NUCLEOTIDE SEQUENCE [LARGE SCALE GENOMIC DNA]</scope>
    <source>
        <strain evidence="5 6">RH2WT43</strain>
    </source>
</reference>
<dbReference type="PROSITE" id="PS50005">
    <property type="entry name" value="TPR"/>
    <property type="match status" value="1"/>
</dbReference>
<dbReference type="SMART" id="SM00862">
    <property type="entry name" value="Trans_reg_C"/>
    <property type="match status" value="1"/>
</dbReference>
<dbReference type="GO" id="GO:0006355">
    <property type="term" value="P:regulation of DNA-templated transcription"/>
    <property type="evidence" value="ECO:0007669"/>
    <property type="project" value="InterPro"/>
</dbReference>
<dbReference type="GO" id="GO:0003677">
    <property type="term" value="F:DNA binding"/>
    <property type="evidence" value="ECO:0007669"/>
    <property type="project" value="UniProtKB-UniRule"/>
</dbReference>
<dbReference type="InterPro" id="IPR019734">
    <property type="entry name" value="TPR_rpt"/>
</dbReference>
<accession>A0A839F6Z4</accession>
<keyword evidence="1 3" id="KW-0238">DNA-binding</keyword>
<gene>
    <name evidence="5" type="ORF">FHW12_003076</name>
</gene>
<dbReference type="Pfam" id="PF13424">
    <property type="entry name" value="TPR_12"/>
    <property type="match status" value="1"/>
</dbReference>
<dbReference type="GO" id="GO:0000160">
    <property type="term" value="P:phosphorelay signal transduction system"/>
    <property type="evidence" value="ECO:0007669"/>
    <property type="project" value="InterPro"/>
</dbReference>
<dbReference type="Gene3D" id="1.25.40.10">
    <property type="entry name" value="Tetratricopeptide repeat domain"/>
    <property type="match status" value="2"/>
</dbReference>
<dbReference type="CDD" id="cd00383">
    <property type="entry name" value="trans_reg_C"/>
    <property type="match status" value="1"/>
</dbReference>
<dbReference type="Pfam" id="PF00486">
    <property type="entry name" value="Trans_reg_C"/>
    <property type="match status" value="1"/>
</dbReference>
<proteinExistence type="predicted"/>
<dbReference type="Gene3D" id="1.10.10.10">
    <property type="entry name" value="Winged helix-like DNA-binding domain superfamily/Winged helix DNA-binding domain"/>
    <property type="match status" value="1"/>
</dbReference>
<dbReference type="PANTHER" id="PTHR47691">
    <property type="entry name" value="REGULATOR-RELATED"/>
    <property type="match status" value="1"/>
</dbReference>
<evidence type="ECO:0000256" key="3">
    <source>
        <dbReference type="PROSITE-ProRule" id="PRU01091"/>
    </source>
</evidence>